<dbReference type="InterPro" id="IPR000225">
    <property type="entry name" value="Armadillo"/>
</dbReference>
<comment type="subcellular location">
    <subcellularLocation>
        <location evidence="2">Cytoplasm</location>
    </subcellularLocation>
    <subcellularLocation>
        <location evidence="1">Nucleus</location>
    </subcellularLocation>
</comment>
<evidence type="ECO:0000256" key="1">
    <source>
        <dbReference type="ARBA" id="ARBA00004123"/>
    </source>
</evidence>
<dbReference type="Pfam" id="PF00514">
    <property type="entry name" value="Arm"/>
    <property type="match status" value="1"/>
</dbReference>
<keyword evidence="4" id="KW-0677">Repeat</keyword>
<keyword evidence="5" id="KW-0539">Nucleus</keyword>
<dbReference type="GO" id="GO:0005737">
    <property type="term" value="C:cytoplasm"/>
    <property type="evidence" value="ECO:0007669"/>
    <property type="project" value="UniProtKB-SubCell"/>
</dbReference>
<keyword evidence="8" id="KW-1185">Reference proteome</keyword>
<dbReference type="SUPFAM" id="SSF48371">
    <property type="entry name" value="ARM repeat"/>
    <property type="match status" value="2"/>
</dbReference>
<proteinExistence type="predicted"/>
<dbReference type="Gene3D" id="1.25.10.10">
    <property type="entry name" value="Leucine-rich Repeat Variant"/>
    <property type="match status" value="4"/>
</dbReference>
<dbReference type="OMA" id="TIGHDQR"/>
<dbReference type="Proteomes" id="UP000054516">
    <property type="component" value="Unassembled WGS sequence"/>
</dbReference>
<dbReference type="InterPro" id="IPR038739">
    <property type="entry name" value="ARMC8/Vid28"/>
</dbReference>
<evidence type="ECO:0000256" key="4">
    <source>
        <dbReference type="ARBA" id="ARBA00022737"/>
    </source>
</evidence>
<dbReference type="PROSITE" id="PS00422">
    <property type="entry name" value="GRANINS_1"/>
    <property type="match status" value="1"/>
</dbReference>
<evidence type="ECO:0000256" key="5">
    <source>
        <dbReference type="ARBA" id="ARBA00023242"/>
    </source>
</evidence>
<dbReference type="STRING" id="77044.A0A1W2TNW9"/>
<evidence type="ECO:0000313" key="8">
    <source>
        <dbReference type="Proteomes" id="UP000054516"/>
    </source>
</evidence>
<dbReference type="GO" id="GO:0034657">
    <property type="term" value="C:GID complex"/>
    <property type="evidence" value="ECO:0007669"/>
    <property type="project" value="TreeGrafter"/>
</dbReference>
<feature type="compositionally biased region" description="Polar residues" evidence="6">
    <location>
        <begin position="345"/>
        <end position="370"/>
    </location>
</feature>
<dbReference type="OrthoDB" id="5559898at2759"/>
<feature type="region of interest" description="Disordered" evidence="6">
    <location>
        <begin position="336"/>
        <end position="386"/>
    </location>
</feature>
<dbReference type="InterPro" id="IPR011989">
    <property type="entry name" value="ARM-like"/>
</dbReference>
<dbReference type="InterPro" id="IPR018054">
    <property type="entry name" value="Chromogranin_CS"/>
</dbReference>
<dbReference type="GO" id="GO:0043161">
    <property type="term" value="P:proteasome-mediated ubiquitin-dependent protein catabolic process"/>
    <property type="evidence" value="ECO:0007669"/>
    <property type="project" value="TreeGrafter"/>
</dbReference>
<gene>
    <name evidence="7" type="ORF">SAMD00023353_0203370</name>
</gene>
<sequence length="1025" mass="112759">MDLDPQTIISQLQAGPAGRVTALRALKNDVVGDVQKKTLWVQHGLIPHLVRLLSDVSGKSAIGRGSQQSFPVAFTDDGVKAQLQALQLLTSFANAGSAFLPPLLASGALPVVLSDPYLQNKYSEIALAALCVIKAFTVATSSASASSPISLVSLADDIFTDCYLQSLHHILSRQAWSRDTDAQITIVAFLIRNLCREERHRVILVDSGILDALATKIAAFAVAEGYVIPKAEMRARLEGLGKYIPEPPISSGGLDEVLGAVAAIITDSPFRVCKLVYSPSILAIFPNFNNSGAQSLKSPSEFIKLIVLPGRRPTRPKEPEIMDLLLPGTPSYPRVHGNSGGFASLNPQSSRESPSTNGRPSSKLQTSLVSWTPPEESITRAADAEAPDTESPLVPWLIHLVRARKRSEVVMAASVLTSLFKTGFAYKAREASMGLLVVPILLGLLEDAEAKMKEYGNNWTGRDAKERLNIIEETPAILARLITDSDHMQKAAFECGAVKTICKLLKNSYDMPLSAAESRPWSPNGTRDSVTDSLAPECRLGDDGQHPQLTHRRRVRETTLQALGALATFKEDYRKAIVDQEVVTYIIDSLKPFPGNSKQAKDLDVLHQDGSRTKTRHPEQNTVSVIVAACYAIRMMSRSVNTLRTALVDQHASEPVFNLLRHHDVEVQIAATACICNLVLDFSPMRDRLVDANVLEVLCEHAHSLNSALRLNALWALKHLVDSANIDYKKRCVEELESGWLVQLICDDTEDEALYSARARSERQSTSTTPDVMDEDVDMAHTEDQSRTWFTNALFKTMSTSPKSDIRILQLAEPLLATLKEVEQNPVRKARHDDLAIQEQGLDFIRNLIGGAHSSNSPDSTSDTAEMIDYLLNTLGQDRLFTILASKLKPKVFHPLSRRGSSNGSETRVLPPQAKIVAAVIYILVHIAASIPRHRQLVIAQTSLLTLLAKLFNSQDREVRVALCHLINNLTWQDDMSDASACSQRATELRNLGFLRKLENLNQSDDELDVRERAKCALWQMKQGC</sequence>
<dbReference type="AlphaFoldDB" id="A0A1W2TNW9"/>
<dbReference type="PANTHER" id="PTHR15651:SF7">
    <property type="entry name" value="ARMADILLO REPEAT-CONTAINING PROTEIN 8"/>
    <property type="match status" value="1"/>
</dbReference>
<dbReference type="InterPro" id="IPR016024">
    <property type="entry name" value="ARM-type_fold"/>
</dbReference>
<evidence type="ECO:0000313" key="7">
    <source>
        <dbReference type="EMBL" id="GAP90081.1"/>
    </source>
</evidence>
<evidence type="ECO:0000256" key="6">
    <source>
        <dbReference type="SAM" id="MobiDB-lite"/>
    </source>
</evidence>
<dbReference type="GO" id="GO:0005634">
    <property type="term" value="C:nucleus"/>
    <property type="evidence" value="ECO:0007669"/>
    <property type="project" value="UniProtKB-SubCell"/>
</dbReference>
<keyword evidence="3" id="KW-0963">Cytoplasm</keyword>
<accession>A0A1W2TNW9</accession>
<dbReference type="SMART" id="SM00185">
    <property type="entry name" value="ARM"/>
    <property type="match status" value="8"/>
</dbReference>
<evidence type="ECO:0000256" key="2">
    <source>
        <dbReference type="ARBA" id="ARBA00004496"/>
    </source>
</evidence>
<dbReference type="PANTHER" id="PTHR15651">
    <property type="entry name" value="ARMADILLO REPEAT-CONTAINING PROTEIN 8"/>
    <property type="match status" value="1"/>
</dbReference>
<name>A0A1W2TNW9_ROSNE</name>
<protein>
    <submittedName>
        <fullName evidence="7">Putative armadillo repeat protein</fullName>
    </submittedName>
</protein>
<evidence type="ECO:0000256" key="3">
    <source>
        <dbReference type="ARBA" id="ARBA00022490"/>
    </source>
</evidence>
<reference evidence="7" key="1">
    <citation type="submission" date="2016-03" db="EMBL/GenBank/DDBJ databases">
        <title>Draft genome sequence of Rosellinia necatrix.</title>
        <authorList>
            <person name="Kanematsu S."/>
        </authorList>
    </citation>
    <scope>NUCLEOTIDE SEQUENCE [LARGE SCALE GENOMIC DNA]</scope>
    <source>
        <strain evidence="7">W97</strain>
    </source>
</reference>
<dbReference type="EMBL" id="DF977447">
    <property type="protein sequence ID" value="GAP90081.1"/>
    <property type="molecule type" value="Genomic_DNA"/>
</dbReference>
<organism evidence="7">
    <name type="scientific">Rosellinia necatrix</name>
    <name type="common">White root-rot fungus</name>
    <dbReference type="NCBI Taxonomy" id="77044"/>
    <lineage>
        <taxon>Eukaryota</taxon>
        <taxon>Fungi</taxon>
        <taxon>Dikarya</taxon>
        <taxon>Ascomycota</taxon>
        <taxon>Pezizomycotina</taxon>
        <taxon>Sordariomycetes</taxon>
        <taxon>Xylariomycetidae</taxon>
        <taxon>Xylariales</taxon>
        <taxon>Xylariaceae</taxon>
        <taxon>Rosellinia</taxon>
    </lineage>
</organism>